<dbReference type="AlphaFoldDB" id="A0A7W7ZK43"/>
<name>A0A7W7ZK43_9BACT</name>
<evidence type="ECO:0008006" key="4">
    <source>
        <dbReference type="Google" id="ProtNLM"/>
    </source>
</evidence>
<organism evidence="2 3">
    <name type="scientific">Granulicella aggregans</name>
    <dbReference type="NCBI Taxonomy" id="474949"/>
    <lineage>
        <taxon>Bacteria</taxon>
        <taxon>Pseudomonadati</taxon>
        <taxon>Acidobacteriota</taxon>
        <taxon>Terriglobia</taxon>
        <taxon>Terriglobales</taxon>
        <taxon>Acidobacteriaceae</taxon>
        <taxon>Granulicella</taxon>
    </lineage>
</organism>
<dbReference type="Proteomes" id="UP000540989">
    <property type="component" value="Unassembled WGS sequence"/>
</dbReference>
<keyword evidence="1" id="KW-1133">Transmembrane helix</keyword>
<comment type="caution">
    <text evidence="2">The sequence shown here is derived from an EMBL/GenBank/DDBJ whole genome shotgun (WGS) entry which is preliminary data.</text>
</comment>
<evidence type="ECO:0000256" key="1">
    <source>
        <dbReference type="SAM" id="Phobius"/>
    </source>
</evidence>
<evidence type="ECO:0000313" key="3">
    <source>
        <dbReference type="Proteomes" id="UP000540989"/>
    </source>
</evidence>
<gene>
    <name evidence="2" type="ORF">HDF16_005422</name>
</gene>
<keyword evidence="1" id="KW-0812">Transmembrane</keyword>
<protein>
    <recommendedName>
        <fullName evidence="4">Adenylate cyclase</fullName>
    </recommendedName>
</protein>
<sequence length="472" mass="52028">MIENMPALPHISENLSPTPVRLRPSDAEVRATLHLILQSQPFRTSRQCQDLLRYIVKHSLHGDDASLRERILGIEVFGRASDYDTSEDPVVRMRAADVRKRLAQFYQAIEPSLKGHPNLETEIVRIELKPGSYRVTFHYEHPVKDDSASKPILVSPPAGESASQDSPVHAAMAALKAPQFLDQDASFPSRLDRPSAPRRPKIYAAIAIAVVLCLLAFGGWKAWMVRPGTLQQRFWAPLTRSGQPVLLYVGSNAVYRFTPEYLARYRQEHGIKHNGPEFFVDLPKGGTLQADDLKPVKDCFVSVADLAAVTQVVSLMKGWDRPYNLRSAADITIGDIRNIPAVLVGGFNDTWALDATNDLPFSFQDGISIRSRADPARSWTNGGRNDLPVTEDFALISRLQHSNTGGPVLTIGGIGSYGTQAAAEFVTSPDRMNDLLKSAPSGWEAKNMQAVLRIKVVGFAPVAVDVVATSYW</sequence>
<evidence type="ECO:0000313" key="2">
    <source>
        <dbReference type="EMBL" id="MBB5060686.1"/>
    </source>
</evidence>
<proteinExistence type="predicted"/>
<dbReference type="EMBL" id="JACHIP010000017">
    <property type="protein sequence ID" value="MBB5060686.1"/>
    <property type="molecule type" value="Genomic_DNA"/>
</dbReference>
<keyword evidence="3" id="KW-1185">Reference proteome</keyword>
<feature type="transmembrane region" description="Helical" evidence="1">
    <location>
        <begin position="202"/>
        <end position="223"/>
    </location>
</feature>
<reference evidence="2 3" key="1">
    <citation type="submission" date="2020-08" db="EMBL/GenBank/DDBJ databases">
        <title>Genomic Encyclopedia of Type Strains, Phase IV (KMG-V): Genome sequencing to study the core and pangenomes of soil and plant-associated prokaryotes.</title>
        <authorList>
            <person name="Whitman W."/>
        </authorList>
    </citation>
    <scope>NUCLEOTIDE SEQUENCE [LARGE SCALE GENOMIC DNA]</scope>
    <source>
        <strain evidence="2 3">M8UP14</strain>
    </source>
</reference>
<keyword evidence="1" id="KW-0472">Membrane</keyword>
<accession>A0A7W7ZK43</accession>